<organism evidence="1 2">
    <name type="scientific">Capnocytophaga ochracea</name>
    <dbReference type="NCBI Taxonomy" id="1018"/>
    <lineage>
        <taxon>Bacteria</taxon>
        <taxon>Pseudomonadati</taxon>
        <taxon>Bacteroidota</taxon>
        <taxon>Flavobacteriia</taxon>
        <taxon>Flavobacteriales</taxon>
        <taxon>Flavobacteriaceae</taxon>
        <taxon>Capnocytophaga</taxon>
    </lineage>
</organism>
<dbReference type="Pfam" id="PF08282">
    <property type="entry name" value="Hydrolase_3"/>
    <property type="match status" value="1"/>
</dbReference>
<dbReference type="AlphaFoldDB" id="A0A2X2TNA8"/>
<name>A0A2X2TNA8_CAPOC</name>
<dbReference type="SUPFAM" id="SSF56784">
    <property type="entry name" value="HAD-like"/>
    <property type="match status" value="1"/>
</dbReference>
<dbReference type="NCBIfam" id="TIGR01484">
    <property type="entry name" value="HAD-SF-IIB"/>
    <property type="match status" value="1"/>
</dbReference>
<gene>
    <name evidence="1" type="ORF">NCTC11546_02323</name>
</gene>
<dbReference type="PANTHER" id="PTHR10000:SF8">
    <property type="entry name" value="HAD SUPERFAMILY HYDROLASE-LIKE, TYPE 3"/>
    <property type="match status" value="1"/>
</dbReference>
<dbReference type="Proteomes" id="UP000249891">
    <property type="component" value="Unassembled WGS sequence"/>
</dbReference>
<protein>
    <submittedName>
        <fullName evidence="1">Phosphoglycolate phosphatase</fullName>
    </submittedName>
</protein>
<dbReference type="InterPro" id="IPR036412">
    <property type="entry name" value="HAD-like_sf"/>
</dbReference>
<dbReference type="InterPro" id="IPR000150">
    <property type="entry name" value="Cof"/>
</dbReference>
<evidence type="ECO:0000313" key="1">
    <source>
        <dbReference type="EMBL" id="SQA79069.1"/>
    </source>
</evidence>
<reference evidence="1 2" key="1">
    <citation type="submission" date="2018-06" db="EMBL/GenBank/DDBJ databases">
        <authorList>
            <consortium name="Pathogen Informatics"/>
            <person name="Doyle S."/>
        </authorList>
    </citation>
    <scope>NUCLEOTIDE SEQUENCE [LARGE SCALE GENOMIC DNA]</scope>
    <source>
        <strain evidence="1 2">NCTC11546</strain>
    </source>
</reference>
<proteinExistence type="predicted"/>
<dbReference type="EMBL" id="UARG01000017">
    <property type="protein sequence ID" value="SQA79069.1"/>
    <property type="molecule type" value="Genomic_DNA"/>
</dbReference>
<dbReference type="GO" id="GO:0000287">
    <property type="term" value="F:magnesium ion binding"/>
    <property type="evidence" value="ECO:0007669"/>
    <property type="project" value="TreeGrafter"/>
</dbReference>
<evidence type="ECO:0000313" key="2">
    <source>
        <dbReference type="Proteomes" id="UP000249891"/>
    </source>
</evidence>
<dbReference type="Gene3D" id="3.40.50.1000">
    <property type="entry name" value="HAD superfamily/HAD-like"/>
    <property type="match status" value="1"/>
</dbReference>
<sequence>MYKIIFSDIDGTLLSGSRTLTQNTIHEVKQLKDKIPFILVSSRMPEQMYHIQKDLGITGLPLIAYNGGLVLNREKVLHSTTIPYSILEEVVALNEQEFNAQIHISFYYNDEWYVPTNDEWAQREETITKVTPTVRPNREVLTEWKQAGHGAHKLMLMGEETLIERMFKLLNERYTEVMQIYRGRETYIELSDISISKLTGVKIVSNEIYRLPLSEAIAFGDNYNDLEMLKGVGCGVAVANARDEVKAVAKYITLHHSKEGVATFLKQLREQKVMNL</sequence>
<dbReference type="Gene3D" id="3.30.1240.10">
    <property type="match status" value="1"/>
</dbReference>
<dbReference type="PROSITE" id="PS01228">
    <property type="entry name" value="COF_1"/>
    <property type="match status" value="1"/>
</dbReference>
<dbReference type="SFLD" id="SFLDG01140">
    <property type="entry name" value="C2.B:_Phosphomannomutase_and_P"/>
    <property type="match status" value="1"/>
</dbReference>
<accession>A0A2X2TNA8</accession>
<dbReference type="RefSeq" id="WP_128091973.1">
    <property type="nucleotide sequence ID" value="NZ_UARG01000017.1"/>
</dbReference>
<dbReference type="GO" id="GO:0016791">
    <property type="term" value="F:phosphatase activity"/>
    <property type="evidence" value="ECO:0007669"/>
    <property type="project" value="TreeGrafter"/>
</dbReference>
<dbReference type="PANTHER" id="PTHR10000">
    <property type="entry name" value="PHOSPHOSERINE PHOSPHATASE"/>
    <property type="match status" value="1"/>
</dbReference>
<dbReference type="InterPro" id="IPR006379">
    <property type="entry name" value="HAD-SF_hydro_IIB"/>
</dbReference>
<dbReference type="NCBIfam" id="TIGR00099">
    <property type="entry name" value="Cof-subfamily"/>
    <property type="match status" value="1"/>
</dbReference>
<dbReference type="SFLD" id="SFLDS00003">
    <property type="entry name" value="Haloacid_Dehalogenase"/>
    <property type="match status" value="1"/>
</dbReference>
<dbReference type="InterPro" id="IPR023214">
    <property type="entry name" value="HAD_sf"/>
</dbReference>
<dbReference type="GO" id="GO:0005829">
    <property type="term" value="C:cytosol"/>
    <property type="evidence" value="ECO:0007669"/>
    <property type="project" value="TreeGrafter"/>
</dbReference>